<dbReference type="AlphaFoldDB" id="K6YZ99"/>
<sequence>METELRHLTKEQLRTNRATLRTDFSVCIDILRNNGIVTKAVAKEIHTFRTTLNPLLYELMEVNIEDVRNTGSNMMD</sequence>
<dbReference type="STRING" id="1127673.GLIP_3924"/>
<dbReference type="OrthoDB" id="9795565at2"/>
<evidence type="ECO:0000313" key="1">
    <source>
        <dbReference type="EMBL" id="GAC16535.1"/>
    </source>
</evidence>
<dbReference type="Proteomes" id="UP000006334">
    <property type="component" value="Unassembled WGS sequence"/>
</dbReference>
<accession>K6YZ99</accession>
<proteinExistence type="predicted"/>
<reference evidence="1 2" key="1">
    <citation type="journal article" date="2017" name="Antonie Van Leeuwenhoek">
        <title>Rhizobium rhizosphaerae sp. nov., a novel species isolated from rice rhizosphere.</title>
        <authorList>
            <person name="Zhao J.J."/>
            <person name="Zhang J."/>
            <person name="Zhang R.J."/>
            <person name="Zhang C.W."/>
            <person name="Yin H.Q."/>
            <person name="Zhang X.X."/>
        </authorList>
    </citation>
    <scope>NUCLEOTIDE SEQUENCE [LARGE SCALE GENOMIC DNA]</scope>
    <source>
        <strain evidence="1 2">E3</strain>
    </source>
</reference>
<dbReference type="RefSeq" id="WP_008846337.1">
    <property type="nucleotide sequence ID" value="NZ_BAEN01000076.1"/>
</dbReference>
<protein>
    <submittedName>
        <fullName evidence="1">Uncharacterized protein</fullName>
    </submittedName>
</protein>
<keyword evidence="2" id="KW-1185">Reference proteome</keyword>
<comment type="caution">
    <text evidence="1">The sequence shown here is derived from an EMBL/GenBank/DDBJ whole genome shotgun (WGS) entry which is preliminary data.</text>
</comment>
<organism evidence="1 2">
    <name type="scientific">Aliiglaciecola lipolytica E3</name>
    <dbReference type="NCBI Taxonomy" id="1127673"/>
    <lineage>
        <taxon>Bacteria</taxon>
        <taxon>Pseudomonadati</taxon>
        <taxon>Pseudomonadota</taxon>
        <taxon>Gammaproteobacteria</taxon>
        <taxon>Alteromonadales</taxon>
        <taxon>Alteromonadaceae</taxon>
        <taxon>Aliiglaciecola</taxon>
    </lineage>
</organism>
<dbReference type="EMBL" id="BAEN01000076">
    <property type="protein sequence ID" value="GAC16535.1"/>
    <property type="molecule type" value="Genomic_DNA"/>
</dbReference>
<evidence type="ECO:0000313" key="2">
    <source>
        <dbReference type="Proteomes" id="UP000006334"/>
    </source>
</evidence>
<name>K6YZ99_9ALTE</name>
<gene>
    <name evidence="1" type="ORF">GLIP_3924</name>
</gene>